<organism evidence="8 9">
    <name type="scientific">Neokomagataea thailandica NBRC 106555</name>
    <dbReference type="NCBI Taxonomy" id="1223520"/>
    <lineage>
        <taxon>Bacteria</taxon>
        <taxon>Pseudomonadati</taxon>
        <taxon>Pseudomonadota</taxon>
        <taxon>Alphaproteobacteria</taxon>
        <taxon>Acetobacterales</taxon>
        <taxon>Acetobacteraceae</taxon>
        <taxon>Neokomagataea</taxon>
    </lineage>
</organism>
<feature type="modified residue" description="4-aspartylphosphate" evidence="4">
    <location>
        <position position="78"/>
    </location>
</feature>
<evidence type="ECO:0000256" key="5">
    <source>
        <dbReference type="PROSITE-ProRule" id="PRU01091"/>
    </source>
</evidence>
<accession>A0ABQ0QPP2</accession>
<dbReference type="PROSITE" id="PS51755">
    <property type="entry name" value="OMPR_PHOB"/>
    <property type="match status" value="1"/>
</dbReference>
<dbReference type="SUPFAM" id="SSF52172">
    <property type="entry name" value="CheY-like"/>
    <property type="match status" value="1"/>
</dbReference>
<dbReference type="InterPro" id="IPR011006">
    <property type="entry name" value="CheY-like_superfamily"/>
</dbReference>
<dbReference type="EMBL" id="BAQC01000028">
    <property type="protein sequence ID" value="GBR52577.1"/>
    <property type="molecule type" value="Genomic_DNA"/>
</dbReference>
<dbReference type="SMART" id="SM00448">
    <property type="entry name" value="REC"/>
    <property type="match status" value="1"/>
</dbReference>
<dbReference type="PROSITE" id="PS50110">
    <property type="entry name" value="RESPONSE_REGULATORY"/>
    <property type="match status" value="1"/>
</dbReference>
<dbReference type="Pfam" id="PF00072">
    <property type="entry name" value="Response_reg"/>
    <property type="match status" value="1"/>
</dbReference>
<evidence type="ECO:0000256" key="2">
    <source>
        <dbReference type="ARBA" id="ARBA00023012"/>
    </source>
</evidence>
<dbReference type="InterPro" id="IPR001789">
    <property type="entry name" value="Sig_transdc_resp-reg_receiver"/>
</dbReference>
<keyword evidence="9" id="KW-1185">Reference proteome</keyword>
<evidence type="ECO:0000259" key="6">
    <source>
        <dbReference type="PROSITE" id="PS50110"/>
    </source>
</evidence>
<feature type="domain" description="Response regulatory" evidence="6">
    <location>
        <begin position="26"/>
        <end position="143"/>
    </location>
</feature>
<dbReference type="Gene3D" id="1.10.10.10">
    <property type="entry name" value="Winged helix-like DNA-binding domain superfamily/Winged helix DNA-binding domain"/>
    <property type="match status" value="1"/>
</dbReference>
<dbReference type="SMART" id="SM00862">
    <property type="entry name" value="Trans_reg_C"/>
    <property type="match status" value="1"/>
</dbReference>
<evidence type="ECO:0000256" key="4">
    <source>
        <dbReference type="PROSITE-ProRule" id="PRU00169"/>
    </source>
</evidence>
<keyword evidence="2" id="KW-0902">Two-component regulatory system</keyword>
<dbReference type="InterPro" id="IPR039420">
    <property type="entry name" value="WalR-like"/>
</dbReference>
<comment type="caution">
    <text evidence="8">The sequence shown here is derived from an EMBL/GenBank/DDBJ whole genome shotgun (WGS) entry which is preliminary data.</text>
</comment>
<evidence type="ECO:0000256" key="1">
    <source>
        <dbReference type="ARBA" id="ARBA00022553"/>
    </source>
</evidence>
<sequence length="261" mass="29003">MVQLSDGTGYPIKTGRRQVIMTSSRPILVIDDDDTLRRLLTEQLKHGGELDPVEAADLKSARALLDAPGARFDAMLLDITLPDGDGRDFCAELRRQGVTMPIIMLTGSDAESDVVRGLDAGANDYVAKPFRVAELLARLRAQLRIFENSEDAIFEIGPYAFRPSAKLLIETARNRRIRLTEKEAAILKYLYRAGQRAVSRQLLLNEVWGYNAAVTTHTLETHIYRLRQKIEINPAKASILLTENGGYRLDPNARVTSEGAA</sequence>
<gene>
    <name evidence="8" type="ORF">AA106555_0962</name>
</gene>
<name>A0ABQ0QPP2_9PROT</name>
<evidence type="ECO:0000256" key="3">
    <source>
        <dbReference type="ARBA" id="ARBA00023125"/>
    </source>
</evidence>
<dbReference type="Proteomes" id="UP001062632">
    <property type="component" value="Unassembled WGS sequence"/>
</dbReference>
<dbReference type="Gene3D" id="3.40.50.2300">
    <property type="match status" value="1"/>
</dbReference>
<protein>
    <submittedName>
        <fullName evidence="8">Two component response regulator</fullName>
    </submittedName>
</protein>
<evidence type="ECO:0000259" key="7">
    <source>
        <dbReference type="PROSITE" id="PS51755"/>
    </source>
</evidence>
<feature type="DNA-binding region" description="OmpR/PhoB-type" evidence="5">
    <location>
        <begin position="151"/>
        <end position="251"/>
    </location>
</feature>
<dbReference type="PANTHER" id="PTHR48111">
    <property type="entry name" value="REGULATOR OF RPOS"/>
    <property type="match status" value="1"/>
</dbReference>
<evidence type="ECO:0000313" key="8">
    <source>
        <dbReference type="EMBL" id="GBR52577.1"/>
    </source>
</evidence>
<feature type="domain" description="OmpR/PhoB-type" evidence="7">
    <location>
        <begin position="151"/>
        <end position="251"/>
    </location>
</feature>
<dbReference type="Gene3D" id="6.10.250.690">
    <property type="match status" value="1"/>
</dbReference>
<evidence type="ECO:0000313" key="9">
    <source>
        <dbReference type="Proteomes" id="UP001062632"/>
    </source>
</evidence>
<reference evidence="8 9" key="1">
    <citation type="submission" date="2013-04" db="EMBL/GenBank/DDBJ databases">
        <title>The genome sequencing project of 58 acetic acid bacteria.</title>
        <authorList>
            <person name="Okamoto-Kainuma A."/>
            <person name="Ishikawa M."/>
            <person name="Umino S."/>
            <person name="Koizumi Y."/>
            <person name="Shiwa Y."/>
            <person name="Yoshikawa H."/>
            <person name="Matsutani M."/>
            <person name="Matsushita K."/>
        </authorList>
    </citation>
    <scope>NUCLEOTIDE SEQUENCE [LARGE SCALE GENOMIC DNA]</scope>
    <source>
        <strain evidence="8 9">NBRC 106555</strain>
    </source>
</reference>
<keyword evidence="3 5" id="KW-0238">DNA-binding</keyword>
<keyword evidence="1 4" id="KW-0597">Phosphoprotein</keyword>
<dbReference type="InterPro" id="IPR001867">
    <property type="entry name" value="OmpR/PhoB-type_DNA-bd"/>
</dbReference>
<dbReference type="CDD" id="cd00383">
    <property type="entry name" value="trans_reg_C"/>
    <property type="match status" value="1"/>
</dbReference>
<dbReference type="InterPro" id="IPR036388">
    <property type="entry name" value="WH-like_DNA-bd_sf"/>
</dbReference>
<dbReference type="PANTHER" id="PTHR48111:SF40">
    <property type="entry name" value="PHOSPHATE REGULON TRANSCRIPTIONAL REGULATORY PROTEIN PHOB"/>
    <property type="match status" value="1"/>
</dbReference>
<dbReference type="Pfam" id="PF00486">
    <property type="entry name" value="Trans_reg_C"/>
    <property type="match status" value="1"/>
</dbReference>
<proteinExistence type="predicted"/>